<gene>
    <name evidence="9" type="ORF">GCM10017643_35730</name>
</gene>
<dbReference type="Pfam" id="PF00158">
    <property type="entry name" value="Sigma54_activat"/>
    <property type="match status" value="1"/>
</dbReference>
<evidence type="ECO:0000256" key="4">
    <source>
        <dbReference type="ARBA" id="ARBA00023015"/>
    </source>
</evidence>
<dbReference type="InterPro" id="IPR029016">
    <property type="entry name" value="GAF-like_dom_sf"/>
</dbReference>
<keyword evidence="10" id="KW-1185">Reference proteome</keyword>
<dbReference type="SUPFAM" id="SSF46689">
    <property type="entry name" value="Homeodomain-like"/>
    <property type="match status" value="1"/>
</dbReference>
<evidence type="ECO:0000256" key="7">
    <source>
        <dbReference type="ARBA" id="ARBA00023163"/>
    </source>
</evidence>
<dbReference type="InterPro" id="IPR009057">
    <property type="entry name" value="Homeodomain-like_sf"/>
</dbReference>
<dbReference type="PRINTS" id="PR01590">
    <property type="entry name" value="HTHFIS"/>
</dbReference>
<reference evidence="9" key="1">
    <citation type="journal article" date="2014" name="Int. J. Syst. Evol. Microbiol.">
        <title>Complete genome sequence of Corynebacterium casei LMG S-19264T (=DSM 44701T), isolated from a smear-ripened cheese.</title>
        <authorList>
            <consortium name="US DOE Joint Genome Institute (JGI-PGF)"/>
            <person name="Walter F."/>
            <person name="Albersmeier A."/>
            <person name="Kalinowski J."/>
            <person name="Ruckert C."/>
        </authorList>
    </citation>
    <scope>NUCLEOTIDE SEQUENCE</scope>
    <source>
        <strain evidence="9">VKM B-2484</strain>
    </source>
</reference>
<dbReference type="Gene3D" id="3.40.50.300">
    <property type="entry name" value="P-loop containing nucleotide triphosphate hydrolases"/>
    <property type="match status" value="1"/>
</dbReference>
<sequence>MEQHAIRTAWEAFVTGGSRPPDLPLALLASWKRSQALGVGARVTEAPLADTPEIFRQRSQNADILVAARPALERAGHFLAEASSMMILADASGFIIETAGDPRVVDKGRRNHLETGGRWDEGVIGTNAIGTALADGRPTQIRGAEHFCEDVQRWTCAATPVRHPLDGALLGVVDISGPVTAFNSQSLAFAVTIGQEIETTLGRAAKIEHEALLRSFVSKRSIWLSEEMLVVDRRGFVVHAAESARRRLDFATPDDFSREMKRMIDAAAPAERWEQNCRARFPNASLEVVRHEGQAIGCIIVMHQARRARAAPITAKSNGEATITFEQIVGECAPMREARERARKLAANALPVLIEGETGVGKELFARAIKQAGPAASGPFVPLNCGGMPRDLIASELFGYAKGAFTGADERGRPGKIEAADGGVLCLDEIGEMPLDLQSYLLRVLEDGVVYRIGEHEGRRVDIRILSMTNRDLMAEVEAGRFRRDLYYRIAATRLRIPPLRERGEDIVALAWGFATAAAARLGKAVPDFAPDMLERLRAHHWSGNVRELRNVVDAMVALAESDRLGWEDLPPELSEAPAPREIFAAAAKLSPAPLASKADLRAAERTTILSQVEACTGNLTEAARRLGIARSTLYLKLAEYRIEPSAGH</sequence>
<evidence type="ECO:0000256" key="3">
    <source>
        <dbReference type="ARBA" id="ARBA00023012"/>
    </source>
</evidence>
<keyword evidence="1" id="KW-0547">Nucleotide-binding</keyword>
<dbReference type="Proteomes" id="UP001143370">
    <property type="component" value="Unassembled WGS sequence"/>
</dbReference>
<dbReference type="GO" id="GO:0005524">
    <property type="term" value="F:ATP binding"/>
    <property type="evidence" value="ECO:0007669"/>
    <property type="project" value="UniProtKB-KW"/>
</dbReference>
<evidence type="ECO:0000313" key="9">
    <source>
        <dbReference type="EMBL" id="GLK73456.1"/>
    </source>
</evidence>
<dbReference type="Gene3D" id="1.10.10.60">
    <property type="entry name" value="Homeodomain-like"/>
    <property type="match status" value="1"/>
</dbReference>
<dbReference type="InterPro" id="IPR002197">
    <property type="entry name" value="HTH_Fis"/>
</dbReference>
<proteinExistence type="predicted"/>
<dbReference type="Gene3D" id="3.30.450.40">
    <property type="match status" value="1"/>
</dbReference>
<reference evidence="9" key="2">
    <citation type="submission" date="2023-01" db="EMBL/GenBank/DDBJ databases">
        <authorList>
            <person name="Sun Q."/>
            <person name="Evtushenko L."/>
        </authorList>
    </citation>
    <scope>NUCLEOTIDE SEQUENCE</scope>
    <source>
        <strain evidence="9">VKM B-2484</strain>
    </source>
</reference>
<dbReference type="InterPro" id="IPR027417">
    <property type="entry name" value="P-loop_NTPase"/>
</dbReference>
<evidence type="ECO:0000256" key="2">
    <source>
        <dbReference type="ARBA" id="ARBA00022840"/>
    </source>
</evidence>
<dbReference type="Pfam" id="PF02954">
    <property type="entry name" value="HTH_8"/>
    <property type="match status" value="1"/>
</dbReference>
<keyword evidence="6" id="KW-0010">Activator</keyword>
<dbReference type="Pfam" id="PF01590">
    <property type="entry name" value="GAF"/>
    <property type="match status" value="1"/>
</dbReference>
<feature type="domain" description="Sigma-54 factor interaction" evidence="8">
    <location>
        <begin position="328"/>
        <end position="558"/>
    </location>
</feature>
<keyword evidence="5" id="KW-0238">DNA-binding</keyword>
<dbReference type="SMART" id="SM00382">
    <property type="entry name" value="AAA"/>
    <property type="match status" value="1"/>
</dbReference>
<dbReference type="InterPro" id="IPR003018">
    <property type="entry name" value="GAF"/>
</dbReference>
<dbReference type="Gene3D" id="1.10.8.60">
    <property type="match status" value="1"/>
</dbReference>
<dbReference type="FunFam" id="3.40.50.300:FF:000006">
    <property type="entry name" value="DNA-binding transcriptional regulator NtrC"/>
    <property type="match status" value="1"/>
</dbReference>
<keyword evidence="4" id="KW-0805">Transcription regulation</keyword>
<dbReference type="InterPro" id="IPR002078">
    <property type="entry name" value="Sigma_54_int"/>
</dbReference>
<keyword evidence="2" id="KW-0067">ATP-binding</keyword>
<dbReference type="InterPro" id="IPR003593">
    <property type="entry name" value="AAA+_ATPase"/>
</dbReference>
<evidence type="ECO:0000259" key="8">
    <source>
        <dbReference type="PROSITE" id="PS50045"/>
    </source>
</evidence>
<evidence type="ECO:0000256" key="6">
    <source>
        <dbReference type="ARBA" id="ARBA00023159"/>
    </source>
</evidence>
<accession>A0A9W6J9M6</accession>
<dbReference type="PROSITE" id="PS00675">
    <property type="entry name" value="SIGMA54_INTERACT_1"/>
    <property type="match status" value="1"/>
</dbReference>
<evidence type="ECO:0000256" key="1">
    <source>
        <dbReference type="ARBA" id="ARBA00022741"/>
    </source>
</evidence>
<organism evidence="9 10">
    <name type="scientific">Ancylobacter dichloromethanicus</name>
    <dbReference type="NCBI Taxonomy" id="518825"/>
    <lineage>
        <taxon>Bacteria</taxon>
        <taxon>Pseudomonadati</taxon>
        <taxon>Pseudomonadota</taxon>
        <taxon>Alphaproteobacteria</taxon>
        <taxon>Hyphomicrobiales</taxon>
        <taxon>Xanthobacteraceae</taxon>
        <taxon>Ancylobacter</taxon>
    </lineage>
</organism>
<name>A0A9W6J9M6_9HYPH</name>
<protein>
    <submittedName>
        <fullName evidence="9">Sigma-54-dependent Fis family transcriptional regulator</fullName>
    </submittedName>
</protein>
<dbReference type="EMBL" id="BSFJ01000026">
    <property type="protein sequence ID" value="GLK73456.1"/>
    <property type="molecule type" value="Genomic_DNA"/>
</dbReference>
<comment type="caution">
    <text evidence="9">The sequence shown here is derived from an EMBL/GenBank/DDBJ whole genome shotgun (WGS) entry which is preliminary data.</text>
</comment>
<keyword evidence="3" id="KW-0902">Two-component regulatory system</keyword>
<dbReference type="InterPro" id="IPR025662">
    <property type="entry name" value="Sigma_54_int_dom_ATP-bd_1"/>
</dbReference>
<dbReference type="AlphaFoldDB" id="A0A9W6J9M6"/>
<dbReference type="PROSITE" id="PS50045">
    <property type="entry name" value="SIGMA54_INTERACT_4"/>
    <property type="match status" value="1"/>
</dbReference>
<dbReference type="PANTHER" id="PTHR32071">
    <property type="entry name" value="TRANSCRIPTIONAL REGULATORY PROTEIN"/>
    <property type="match status" value="1"/>
</dbReference>
<dbReference type="GO" id="GO:0006355">
    <property type="term" value="P:regulation of DNA-templated transcription"/>
    <property type="evidence" value="ECO:0007669"/>
    <property type="project" value="InterPro"/>
</dbReference>
<dbReference type="GO" id="GO:0043565">
    <property type="term" value="F:sequence-specific DNA binding"/>
    <property type="evidence" value="ECO:0007669"/>
    <property type="project" value="InterPro"/>
</dbReference>
<dbReference type="CDD" id="cd00009">
    <property type="entry name" value="AAA"/>
    <property type="match status" value="1"/>
</dbReference>
<dbReference type="SUPFAM" id="SSF52540">
    <property type="entry name" value="P-loop containing nucleoside triphosphate hydrolases"/>
    <property type="match status" value="1"/>
</dbReference>
<keyword evidence="7" id="KW-0804">Transcription</keyword>
<evidence type="ECO:0000256" key="5">
    <source>
        <dbReference type="ARBA" id="ARBA00023125"/>
    </source>
</evidence>
<dbReference type="GO" id="GO:0000160">
    <property type="term" value="P:phosphorelay signal transduction system"/>
    <property type="evidence" value="ECO:0007669"/>
    <property type="project" value="UniProtKB-KW"/>
</dbReference>
<evidence type="ECO:0000313" key="10">
    <source>
        <dbReference type="Proteomes" id="UP001143370"/>
    </source>
</evidence>
<dbReference type="InterPro" id="IPR058031">
    <property type="entry name" value="AAA_lid_NorR"/>
</dbReference>
<dbReference type="Pfam" id="PF25601">
    <property type="entry name" value="AAA_lid_14"/>
    <property type="match status" value="1"/>
</dbReference>